<dbReference type="PANTHER" id="PTHR10903">
    <property type="entry name" value="GTPASE, IMAP FAMILY MEMBER-RELATED"/>
    <property type="match status" value="1"/>
</dbReference>
<evidence type="ECO:0000256" key="3">
    <source>
        <dbReference type="ARBA" id="ARBA00023134"/>
    </source>
</evidence>
<keyword evidence="4" id="KW-0812">Transmembrane</keyword>
<reference evidence="6 7" key="1">
    <citation type="submission" date="2023-09" db="EMBL/GenBank/DDBJ databases">
        <authorList>
            <person name="Wang M."/>
        </authorList>
    </citation>
    <scope>NUCLEOTIDE SEQUENCE [LARGE SCALE GENOMIC DNA]</scope>
    <source>
        <strain evidence="6">GT-2023</strain>
        <tissue evidence="6">Liver</tissue>
    </source>
</reference>
<evidence type="ECO:0000313" key="7">
    <source>
        <dbReference type="Proteomes" id="UP001558613"/>
    </source>
</evidence>
<dbReference type="InterPro" id="IPR006703">
    <property type="entry name" value="G_AIG1"/>
</dbReference>
<dbReference type="Gene3D" id="3.40.50.300">
    <property type="entry name" value="P-loop containing nucleotide triphosphate hydrolases"/>
    <property type="match status" value="1"/>
</dbReference>
<name>A0ABR3NKK3_9TELE</name>
<dbReference type="Proteomes" id="UP001558613">
    <property type="component" value="Unassembled WGS sequence"/>
</dbReference>
<keyword evidence="3" id="KW-0342">GTP-binding</keyword>
<gene>
    <name evidence="6" type="ORF">QQF64_024102</name>
</gene>
<dbReference type="EMBL" id="JAYMGO010000003">
    <property type="protein sequence ID" value="KAL1277429.1"/>
    <property type="molecule type" value="Genomic_DNA"/>
</dbReference>
<dbReference type="PANTHER" id="PTHR10903:SF62">
    <property type="entry name" value="GTPASE IMAP FAMILY MEMBER 4-LIKE-RELATED"/>
    <property type="match status" value="1"/>
</dbReference>
<comment type="similarity">
    <text evidence="1">Belongs to the TRAFAC class TrmE-Era-EngA-EngB-Septin-like GTPase superfamily. AIG1/Toc34/Toc159-like paraseptin GTPase family. IAN subfamily.</text>
</comment>
<feature type="transmembrane region" description="Helical" evidence="4">
    <location>
        <begin position="138"/>
        <end position="168"/>
    </location>
</feature>
<dbReference type="InterPro" id="IPR027417">
    <property type="entry name" value="P-loop_NTPase"/>
</dbReference>
<keyword evidence="4" id="KW-0472">Membrane</keyword>
<feature type="domain" description="AIG1-type G" evidence="5">
    <location>
        <begin position="20"/>
        <end position="109"/>
    </location>
</feature>
<evidence type="ECO:0000259" key="5">
    <source>
        <dbReference type="Pfam" id="PF04548"/>
    </source>
</evidence>
<evidence type="ECO:0000256" key="1">
    <source>
        <dbReference type="ARBA" id="ARBA00008535"/>
    </source>
</evidence>
<dbReference type="InterPro" id="IPR045058">
    <property type="entry name" value="GIMA/IAN/Toc"/>
</dbReference>
<dbReference type="Pfam" id="PF04548">
    <property type="entry name" value="AIG1"/>
    <property type="match status" value="1"/>
</dbReference>
<organism evidence="6 7">
    <name type="scientific">Cirrhinus molitorella</name>
    <name type="common">mud carp</name>
    <dbReference type="NCBI Taxonomy" id="172907"/>
    <lineage>
        <taxon>Eukaryota</taxon>
        <taxon>Metazoa</taxon>
        <taxon>Chordata</taxon>
        <taxon>Craniata</taxon>
        <taxon>Vertebrata</taxon>
        <taxon>Euteleostomi</taxon>
        <taxon>Actinopterygii</taxon>
        <taxon>Neopterygii</taxon>
        <taxon>Teleostei</taxon>
        <taxon>Ostariophysi</taxon>
        <taxon>Cypriniformes</taxon>
        <taxon>Cyprinidae</taxon>
        <taxon>Labeoninae</taxon>
        <taxon>Labeonini</taxon>
        <taxon>Cirrhinus</taxon>
    </lineage>
</organism>
<evidence type="ECO:0000313" key="6">
    <source>
        <dbReference type="EMBL" id="KAL1277429.1"/>
    </source>
</evidence>
<comment type="caution">
    <text evidence="6">The sequence shown here is derived from an EMBL/GenBank/DDBJ whole genome shotgun (WGS) entry which is preliminary data.</text>
</comment>
<proteinExistence type="inferred from homology"/>
<sequence>MSGHVNTPQGPQNHLRPQRVKQSLVLFTHGEQLEGQTIEEFVKKSEELKEYVDKCGGRCHVIDSKYWKNSWWGYKSNRFQVKNLLDTIDKMRKENGCYTNELLQILGEEIEKEFHLTDPNFSQEERREKAKKNVLQKLLIKFAGVATGTLVGAIMGIAVPVASLVAIVKGVKKNLNK</sequence>
<keyword evidence="4" id="KW-1133">Transmembrane helix</keyword>
<evidence type="ECO:0000256" key="2">
    <source>
        <dbReference type="ARBA" id="ARBA00022741"/>
    </source>
</evidence>
<keyword evidence="2" id="KW-0547">Nucleotide-binding</keyword>
<evidence type="ECO:0000256" key="4">
    <source>
        <dbReference type="SAM" id="Phobius"/>
    </source>
</evidence>
<protein>
    <recommendedName>
        <fullName evidence="5">AIG1-type G domain-containing protein</fullName>
    </recommendedName>
</protein>
<accession>A0ABR3NKK3</accession>
<keyword evidence="7" id="KW-1185">Reference proteome</keyword>